<evidence type="ECO:0000313" key="2">
    <source>
        <dbReference type="Proteomes" id="UP000002195"/>
    </source>
</evidence>
<dbReference type="EMBL" id="AAFI02000199">
    <property type="protein sequence ID" value="EAL60872.1"/>
    <property type="molecule type" value="Genomic_DNA"/>
</dbReference>
<dbReference type="VEuPathDB" id="AmoebaDB:DDB_G0293040"/>
<accession>Q54CD4</accession>
<sequence length="728" mass="86776">MDGLYNKIFKNKYLKNIIFSNIKEYNKEQRYIRYNYYDFPFELILKTKNQQLLIEKLNDYKFYFIENQNINMDTFKYFINFNESCLEQLYIWDELPFELFELVFKIFGNEINEINNKSQINSGGRYYYAENHFQIFGKLFYKHLIKSCNSDKFKFLINNNHFNIKNIDLHSLKLLFQEITITDSNKEEKHNEINKRKEMFEFIFNEINISFCQLAQYLNSLIASKNLSEIYGPFIIDHFPKHEIIPNSFKDCMLSIFEHQNLFIFKEILNKYKYIEQRIDILQSPAELVTIFGIKIEKCVIEAMEIPIKCLFESFNVEITKTLWEDLKFSGIALFSLRSLVIINDPNVALYFNEKLKGDISLKKISLVCDYRLRKMGMRDQVRFETTHNNKSDYNYLNDNVSKEIIQDLPIYLYNPNEFLNCIIKKGCIETFKEYFKKFPRHYNIEHVKNISLLMRDTDFFGFLLDIIKFGEPPEMNQVNLPLYHQSFLKVLLEFSIENDIGKLFDSVSYRLTSLLSNNPKQGKSFISSISEWVVSNPTLARRWLNNSTLKFYYQETVSEKVNQILSSPKFVVAPNSIIDSIESKFLIGELLNTDFQIKTLKTTELQKRIIYCAIKNEIVLTNSHTLSYDFSKINRMKSLYFKIFCFFYPYYDSLEAEHGKGFILYKIIIKLLKCKILSLENFDSKLFLKTPRLEKDIKNFISKINNYENGQNIITFSDNFKNLNFEI</sequence>
<proteinExistence type="predicted"/>
<dbReference type="GeneID" id="8629008"/>
<name>Q54CD4_DICDI</name>
<keyword evidence="2" id="KW-1185">Reference proteome</keyword>
<dbReference type="RefSeq" id="XP_629285.1">
    <property type="nucleotide sequence ID" value="XM_629283.1"/>
</dbReference>
<comment type="caution">
    <text evidence="1">The sequence shown here is derived from an EMBL/GenBank/DDBJ whole genome shotgun (WGS) entry which is preliminary data.</text>
</comment>
<reference evidence="1 2" key="1">
    <citation type="journal article" date="2005" name="Nature">
        <title>The genome of the social amoeba Dictyostelium discoideum.</title>
        <authorList>
            <consortium name="The Dictyostelium discoideum Sequencing Consortium"/>
            <person name="Eichinger L."/>
            <person name="Pachebat J.A."/>
            <person name="Glockner G."/>
            <person name="Rajandream M.A."/>
            <person name="Sucgang R."/>
            <person name="Berriman M."/>
            <person name="Song J."/>
            <person name="Olsen R."/>
            <person name="Szafranski K."/>
            <person name="Xu Q."/>
            <person name="Tunggal B."/>
            <person name="Kummerfeld S."/>
            <person name="Madera M."/>
            <person name="Konfortov B.A."/>
            <person name="Rivero F."/>
            <person name="Bankier A.T."/>
            <person name="Lehmann R."/>
            <person name="Hamlin N."/>
            <person name="Davies R."/>
            <person name="Gaudet P."/>
            <person name="Fey P."/>
            <person name="Pilcher K."/>
            <person name="Chen G."/>
            <person name="Saunders D."/>
            <person name="Sodergren E."/>
            <person name="Davis P."/>
            <person name="Kerhornou A."/>
            <person name="Nie X."/>
            <person name="Hall N."/>
            <person name="Anjard C."/>
            <person name="Hemphill L."/>
            <person name="Bason N."/>
            <person name="Farbrother P."/>
            <person name="Desany B."/>
            <person name="Just E."/>
            <person name="Morio T."/>
            <person name="Rost R."/>
            <person name="Churcher C."/>
            <person name="Cooper J."/>
            <person name="Haydock S."/>
            <person name="van Driessche N."/>
            <person name="Cronin A."/>
            <person name="Goodhead I."/>
            <person name="Muzny D."/>
            <person name="Mourier T."/>
            <person name="Pain A."/>
            <person name="Lu M."/>
            <person name="Harper D."/>
            <person name="Lindsay R."/>
            <person name="Hauser H."/>
            <person name="James K."/>
            <person name="Quiles M."/>
            <person name="Madan Babu M."/>
            <person name="Saito T."/>
            <person name="Buchrieser C."/>
            <person name="Wardroper A."/>
            <person name="Felder M."/>
            <person name="Thangavelu M."/>
            <person name="Johnson D."/>
            <person name="Knights A."/>
            <person name="Loulseged H."/>
            <person name="Mungall K."/>
            <person name="Oliver K."/>
            <person name="Price C."/>
            <person name="Quail M.A."/>
            <person name="Urushihara H."/>
            <person name="Hernandez J."/>
            <person name="Rabbinowitsch E."/>
            <person name="Steffen D."/>
            <person name="Sanders M."/>
            <person name="Ma J."/>
            <person name="Kohara Y."/>
            <person name="Sharp S."/>
            <person name="Simmonds M."/>
            <person name="Spiegler S."/>
            <person name="Tivey A."/>
            <person name="Sugano S."/>
            <person name="White B."/>
            <person name="Walker D."/>
            <person name="Woodward J."/>
            <person name="Winckler T."/>
            <person name="Tanaka Y."/>
            <person name="Shaulsky G."/>
            <person name="Schleicher M."/>
            <person name="Weinstock G."/>
            <person name="Rosenthal A."/>
            <person name="Cox E.C."/>
            <person name="Chisholm R.L."/>
            <person name="Gibbs R."/>
            <person name="Loomis W.F."/>
            <person name="Platzer M."/>
            <person name="Kay R.R."/>
            <person name="Williams J."/>
            <person name="Dear P.H."/>
            <person name="Noegel A.A."/>
            <person name="Barrell B."/>
            <person name="Kuspa A."/>
        </authorList>
    </citation>
    <scope>NUCLEOTIDE SEQUENCE [LARGE SCALE GENOMIC DNA]</scope>
    <source>
        <strain evidence="1 2">AX4</strain>
    </source>
</reference>
<dbReference type="dictyBase" id="DDB_G0293040"/>
<dbReference type="PaxDb" id="44689-DDB0191739"/>
<dbReference type="InParanoid" id="Q54CD4"/>
<dbReference type="Proteomes" id="UP000002195">
    <property type="component" value="Unassembled WGS sequence"/>
</dbReference>
<dbReference type="AlphaFoldDB" id="Q54CD4"/>
<dbReference type="PhylomeDB" id="Q54CD4"/>
<dbReference type="FunCoup" id="Q54CD4">
    <property type="interactions" value="161"/>
</dbReference>
<dbReference type="HOGENOM" id="CLU_380554_0_0_1"/>
<organism evidence="1 2">
    <name type="scientific">Dictyostelium discoideum</name>
    <name type="common">Social amoeba</name>
    <dbReference type="NCBI Taxonomy" id="44689"/>
    <lineage>
        <taxon>Eukaryota</taxon>
        <taxon>Amoebozoa</taxon>
        <taxon>Evosea</taxon>
        <taxon>Eumycetozoa</taxon>
        <taxon>Dictyostelia</taxon>
        <taxon>Dictyosteliales</taxon>
        <taxon>Dictyosteliaceae</taxon>
        <taxon>Dictyostelium</taxon>
    </lineage>
</organism>
<gene>
    <name evidence="1" type="ORF">DDB_G0293040</name>
</gene>
<protein>
    <submittedName>
        <fullName evidence="1">Uncharacterized protein</fullName>
    </submittedName>
</protein>
<dbReference type="KEGG" id="ddi:DDB_G0293040"/>
<evidence type="ECO:0000313" key="1">
    <source>
        <dbReference type="EMBL" id="EAL60872.1"/>
    </source>
</evidence>